<organism evidence="1 2">
    <name type="scientific">Colletotrichum paranaense</name>
    <dbReference type="NCBI Taxonomy" id="1914294"/>
    <lineage>
        <taxon>Eukaryota</taxon>
        <taxon>Fungi</taxon>
        <taxon>Dikarya</taxon>
        <taxon>Ascomycota</taxon>
        <taxon>Pezizomycotina</taxon>
        <taxon>Sordariomycetes</taxon>
        <taxon>Hypocreomycetidae</taxon>
        <taxon>Glomerellales</taxon>
        <taxon>Glomerellaceae</taxon>
        <taxon>Colletotrichum</taxon>
        <taxon>Colletotrichum acutatum species complex</taxon>
    </lineage>
</organism>
<proteinExistence type="predicted"/>
<gene>
    <name evidence="1" type="ORF">CPAR01_06912</name>
</gene>
<dbReference type="GeneID" id="85375082"/>
<comment type="caution">
    <text evidence="1">The sequence shown here is derived from an EMBL/GenBank/DDBJ whole genome shotgun (WGS) entry which is preliminary data.</text>
</comment>
<sequence length="150" mass="16726">MELYSLVQQDGHIPRLKYRTYDTLFQITIRRHLAGRYSNSSVLRPQIIEMIDERAGAFGAILIERALESRNSPGCVLNTNESRSNLVAPLSAPTITTLGGRVLEAGRPGTRKQLFAKVCAELVGNRRLLRLHLGTKAFRIEPCKQAPGRS</sequence>
<protein>
    <submittedName>
        <fullName evidence="1">Uncharacterized protein</fullName>
    </submittedName>
</protein>
<dbReference type="RefSeq" id="XP_060350057.1">
    <property type="nucleotide sequence ID" value="XM_060491183.1"/>
</dbReference>
<keyword evidence="2" id="KW-1185">Reference proteome</keyword>
<name>A0ABQ9SN88_9PEZI</name>
<evidence type="ECO:0000313" key="1">
    <source>
        <dbReference type="EMBL" id="KAK1540923.1"/>
    </source>
</evidence>
<dbReference type="Proteomes" id="UP001241169">
    <property type="component" value="Unassembled WGS sequence"/>
</dbReference>
<dbReference type="EMBL" id="MOPA01000005">
    <property type="protein sequence ID" value="KAK1540923.1"/>
    <property type="molecule type" value="Genomic_DNA"/>
</dbReference>
<reference evidence="1 2" key="1">
    <citation type="submission" date="2016-10" db="EMBL/GenBank/DDBJ databases">
        <title>The genome sequence of Colletotrichum fioriniae PJ7.</title>
        <authorList>
            <person name="Baroncelli R."/>
        </authorList>
    </citation>
    <scope>NUCLEOTIDE SEQUENCE [LARGE SCALE GENOMIC DNA]</scope>
    <source>
        <strain evidence="1 2">IMI 384185</strain>
    </source>
</reference>
<evidence type="ECO:0000313" key="2">
    <source>
        <dbReference type="Proteomes" id="UP001241169"/>
    </source>
</evidence>
<accession>A0ABQ9SN88</accession>